<dbReference type="SUPFAM" id="SSF46984">
    <property type="entry name" value="Smac/diablo"/>
    <property type="match status" value="1"/>
</dbReference>
<keyword evidence="3" id="KW-0809">Transit peptide</keyword>
<evidence type="ECO:0000313" key="9">
    <source>
        <dbReference type="Proteomes" id="UP000549394"/>
    </source>
</evidence>
<dbReference type="GO" id="GO:0051402">
    <property type="term" value="P:neuron apoptotic process"/>
    <property type="evidence" value="ECO:0007669"/>
    <property type="project" value="TreeGrafter"/>
</dbReference>
<keyword evidence="2" id="KW-0053">Apoptosis</keyword>
<keyword evidence="4" id="KW-0496">Mitochondrion</keyword>
<feature type="coiled-coil region" evidence="7">
    <location>
        <begin position="189"/>
        <end position="216"/>
    </location>
</feature>
<accession>A0A7I8W2M8</accession>
<dbReference type="PANTHER" id="PTHR32247">
    <property type="entry name" value="DIABLO HOMOLOG, MITOCHONDRIAL"/>
    <property type="match status" value="1"/>
</dbReference>
<evidence type="ECO:0000256" key="3">
    <source>
        <dbReference type="ARBA" id="ARBA00022946"/>
    </source>
</evidence>
<dbReference type="InterPro" id="IPR009062">
    <property type="entry name" value="Smac/DIABLO-like_sf"/>
</dbReference>
<dbReference type="AlphaFoldDB" id="A0A7I8W2M8"/>
<dbReference type="GO" id="GO:0008631">
    <property type="term" value="P:intrinsic apoptotic signaling pathway in response to oxidative stress"/>
    <property type="evidence" value="ECO:0007669"/>
    <property type="project" value="TreeGrafter"/>
</dbReference>
<evidence type="ECO:0000256" key="2">
    <source>
        <dbReference type="ARBA" id="ARBA00022703"/>
    </source>
</evidence>
<evidence type="ECO:0000256" key="7">
    <source>
        <dbReference type="SAM" id="Coils"/>
    </source>
</evidence>
<evidence type="ECO:0000256" key="5">
    <source>
        <dbReference type="ARBA" id="ARBA00033049"/>
    </source>
</evidence>
<dbReference type="PANTHER" id="PTHR32247:SF3">
    <property type="entry name" value="DIABLO IAP-BINDING MITOCHONDRIAL PROTEIN"/>
    <property type="match status" value="1"/>
</dbReference>
<keyword evidence="7" id="KW-0175">Coiled coil</keyword>
<comment type="similarity">
    <text evidence="6">Belongs to the Smac/DIABLO protein family.</text>
</comment>
<dbReference type="InterPro" id="IPR015142">
    <property type="entry name" value="Smac_DIABLO"/>
</dbReference>
<dbReference type="GO" id="GO:0005739">
    <property type="term" value="C:mitochondrion"/>
    <property type="evidence" value="ECO:0007669"/>
    <property type="project" value="UniProtKB-SubCell"/>
</dbReference>
<evidence type="ECO:0000313" key="8">
    <source>
        <dbReference type="EMBL" id="CAD5121015.1"/>
    </source>
</evidence>
<name>A0A7I8W2M8_9ANNE</name>
<keyword evidence="9" id="KW-1185">Reference proteome</keyword>
<dbReference type="EMBL" id="CAJFCJ010000013">
    <property type="protein sequence ID" value="CAD5121015.1"/>
    <property type="molecule type" value="Genomic_DNA"/>
</dbReference>
<sequence>MLGKLPGTFMLRSFKSLYVPHFLRFRRGSFRVRRAMSSSGATGVGAGVGAGMAYVSEAEDSLSNLRQQLEQDLTPHELLKNSATNATLAAINMFSQSGLVYISSLREYVDILETLIRTLNIREKTNYIEDEDVVWQTIIGLRNTIQIKREAVIKNGTNYQACYNSLNSVAQTSFEIGSQDTPIFANERIQVISSKVDSLRDLAQSLEDEIRDFDINSVKSEN</sequence>
<comment type="subcellular location">
    <subcellularLocation>
        <location evidence="1">Mitochondrion</location>
    </subcellularLocation>
</comment>
<dbReference type="Pfam" id="PF09057">
    <property type="entry name" value="Smac_DIABLO"/>
    <property type="match status" value="1"/>
</dbReference>
<dbReference type="Proteomes" id="UP000549394">
    <property type="component" value="Unassembled WGS sequence"/>
</dbReference>
<dbReference type="OrthoDB" id="6153032at2759"/>
<proteinExistence type="inferred from homology"/>
<comment type="caution">
    <text evidence="8">The sequence shown here is derived from an EMBL/GenBank/DDBJ whole genome shotgun (WGS) entry which is preliminary data.</text>
</comment>
<gene>
    <name evidence="8" type="ORF">DGYR_LOCUS9018</name>
</gene>
<evidence type="ECO:0000256" key="6">
    <source>
        <dbReference type="ARBA" id="ARBA00046319"/>
    </source>
</evidence>
<protein>
    <recommendedName>
        <fullName evidence="5">Direct IAP-binding protein with low pI</fullName>
    </recommendedName>
</protein>
<organism evidence="8 9">
    <name type="scientific">Dimorphilus gyrociliatus</name>
    <dbReference type="NCBI Taxonomy" id="2664684"/>
    <lineage>
        <taxon>Eukaryota</taxon>
        <taxon>Metazoa</taxon>
        <taxon>Spiralia</taxon>
        <taxon>Lophotrochozoa</taxon>
        <taxon>Annelida</taxon>
        <taxon>Polychaeta</taxon>
        <taxon>Polychaeta incertae sedis</taxon>
        <taxon>Dinophilidae</taxon>
        <taxon>Dimorphilus</taxon>
    </lineage>
</organism>
<reference evidence="8 9" key="1">
    <citation type="submission" date="2020-08" db="EMBL/GenBank/DDBJ databases">
        <authorList>
            <person name="Hejnol A."/>
        </authorList>
    </citation>
    <scope>NUCLEOTIDE SEQUENCE [LARGE SCALE GENOMIC DNA]</scope>
</reference>
<evidence type="ECO:0000256" key="4">
    <source>
        <dbReference type="ARBA" id="ARBA00023128"/>
    </source>
</evidence>
<dbReference type="Gene3D" id="1.20.58.70">
    <property type="match status" value="1"/>
</dbReference>
<evidence type="ECO:0000256" key="1">
    <source>
        <dbReference type="ARBA" id="ARBA00004173"/>
    </source>
</evidence>